<dbReference type="Gene3D" id="3.30.559.30">
    <property type="entry name" value="Nonribosomal peptide synthetase, condensation domain"/>
    <property type="match status" value="1"/>
</dbReference>
<dbReference type="EMBL" id="LGUT01003948">
    <property type="protein sequence ID" value="KOG68539.1"/>
    <property type="molecule type" value="Genomic_DNA"/>
</dbReference>
<evidence type="ECO:0000313" key="4">
    <source>
        <dbReference type="Proteomes" id="UP000037020"/>
    </source>
</evidence>
<dbReference type="Gene3D" id="3.30.559.10">
    <property type="entry name" value="Chloramphenicol acetyltransferase-like domain"/>
    <property type="match status" value="1"/>
</dbReference>
<dbReference type="InterPro" id="IPR001242">
    <property type="entry name" value="Condensation_dom"/>
</dbReference>
<dbReference type="InterPro" id="IPR023213">
    <property type="entry name" value="CAT-like_dom_sf"/>
</dbReference>
<feature type="non-terminal residue" evidence="3">
    <location>
        <position position="237"/>
    </location>
</feature>
<dbReference type="Gene3D" id="3.40.50.12780">
    <property type="entry name" value="N-terminal domain of ligase-like"/>
    <property type="match status" value="1"/>
</dbReference>
<dbReference type="Proteomes" id="UP000037020">
    <property type="component" value="Unassembled WGS sequence"/>
</dbReference>
<evidence type="ECO:0000259" key="1">
    <source>
        <dbReference type="Pfam" id="PF00501"/>
    </source>
</evidence>
<dbReference type="InterPro" id="IPR042099">
    <property type="entry name" value="ANL_N_sf"/>
</dbReference>
<sequence length="237" mass="25946">DVPFERLVEVLNPARSITRHPLFQILITWHNAGHQAVRSTTQLPDLAVDGHSVRTGVVRFDLRFALADLRGDEGAAAGIRGEVEYSADLFDQETAQSLADRFVRVLEAVAAAPDRPVGRIDVLDETDRRRELVDWNDTARDIPEATLPELFEAQAARSPDAPALVDGDTSLTYAELNARANRLARVLVGRGVGPERFVAIVLPRSAENVVAMLAVLKAGGAYVPVDPEYPDERIAHM</sequence>
<dbReference type="Pfam" id="PF00501">
    <property type="entry name" value="AMP-binding"/>
    <property type="match status" value="1"/>
</dbReference>
<dbReference type="PANTHER" id="PTHR45527:SF1">
    <property type="entry name" value="FATTY ACID SYNTHASE"/>
    <property type="match status" value="1"/>
</dbReference>
<keyword evidence="4" id="KW-1185">Reference proteome</keyword>
<comment type="caution">
    <text evidence="3">The sequence shown here is derived from an EMBL/GenBank/DDBJ whole genome shotgun (WGS) entry which is preliminary data.</text>
</comment>
<dbReference type="SUPFAM" id="SSF56801">
    <property type="entry name" value="Acetyl-CoA synthetase-like"/>
    <property type="match status" value="1"/>
</dbReference>
<evidence type="ECO:0008006" key="5">
    <source>
        <dbReference type="Google" id="ProtNLM"/>
    </source>
</evidence>
<feature type="domain" description="AMP-dependent synthetase/ligase" evidence="1">
    <location>
        <begin position="151"/>
        <end position="237"/>
    </location>
</feature>
<name>A0ABR5IU15_9ACTN</name>
<evidence type="ECO:0000259" key="2">
    <source>
        <dbReference type="Pfam" id="PF00668"/>
    </source>
</evidence>
<feature type="domain" description="Condensation" evidence="2">
    <location>
        <begin position="1"/>
        <end position="129"/>
    </location>
</feature>
<dbReference type="InterPro" id="IPR000873">
    <property type="entry name" value="AMP-dep_synth/lig_dom"/>
</dbReference>
<dbReference type="SUPFAM" id="SSF52777">
    <property type="entry name" value="CoA-dependent acyltransferases"/>
    <property type="match status" value="1"/>
</dbReference>
<feature type="non-terminal residue" evidence="3">
    <location>
        <position position="1"/>
    </location>
</feature>
<reference evidence="3 4" key="1">
    <citation type="submission" date="2015-07" db="EMBL/GenBank/DDBJ databases">
        <authorList>
            <person name="Ju K.-S."/>
            <person name="Doroghazi J.R."/>
            <person name="Metcalf W.W."/>
        </authorList>
    </citation>
    <scope>NUCLEOTIDE SEQUENCE [LARGE SCALE GENOMIC DNA]</scope>
    <source>
        <strain evidence="3 4">NRRL B-3589</strain>
    </source>
</reference>
<dbReference type="Pfam" id="PF00668">
    <property type="entry name" value="Condensation"/>
    <property type="match status" value="1"/>
</dbReference>
<protein>
    <recommendedName>
        <fullName evidence="5">AMP-dependent synthetase/ligase domain-containing protein</fullName>
    </recommendedName>
</protein>
<evidence type="ECO:0000313" key="3">
    <source>
        <dbReference type="EMBL" id="KOG68539.1"/>
    </source>
</evidence>
<dbReference type="PANTHER" id="PTHR45527">
    <property type="entry name" value="NONRIBOSOMAL PEPTIDE SYNTHETASE"/>
    <property type="match status" value="1"/>
</dbReference>
<accession>A0ABR5IU15</accession>
<proteinExistence type="predicted"/>
<organism evidence="3 4">
    <name type="scientific">Streptomyces varsoviensis</name>
    <dbReference type="NCBI Taxonomy" id="67373"/>
    <lineage>
        <taxon>Bacteria</taxon>
        <taxon>Bacillati</taxon>
        <taxon>Actinomycetota</taxon>
        <taxon>Actinomycetes</taxon>
        <taxon>Kitasatosporales</taxon>
        <taxon>Streptomycetaceae</taxon>
        <taxon>Streptomyces</taxon>
    </lineage>
</organism>
<gene>
    <name evidence="3" type="ORF">ADK38_41105</name>
</gene>